<proteinExistence type="predicted"/>
<dbReference type="EMBL" id="AZLZ01001808">
    <property type="protein sequence ID" value="ETJ20355.1"/>
    <property type="molecule type" value="Genomic_DNA"/>
</dbReference>
<dbReference type="AntiFam" id="ANF00020">
    <property type="entry name" value="tRNA translation"/>
</dbReference>
<evidence type="ECO:0000313" key="2">
    <source>
        <dbReference type="Proteomes" id="UP000018853"/>
    </source>
</evidence>
<gene>
    <name evidence="1" type="ORF">Q609_ECAC01808G0001</name>
</gene>
<dbReference type="Proteomes" id="UP000018853">
    <property type="component" value="Unassembled WGS sequence"/>
</dbReference>
<organism evidence="1 2">
    <name type="scientific">Escherichia coli DORA_A_5_14_21</name>
    <dbReference type="NCBI Taxonomy" id="1403943"/>
    <lineage>
        <taxon>Bacteria</taxon>
        <taxon>Pseudomonadati</taxon>
        <taxon>Pseudomonadota</taxon>
        <taxon>Gammaproteobacteria</taxon>
        <taxon>Enterobacterales</taxon>
        <taxon>Enterobacteriaceae</taxon>
        <taxon>Escherichia</taxon>
    </lineage>
</organism>
<accession>W1WTG8</accession>
<evidence type="ECO:0000313" key="1">
    <source>
        <dbReference type="EMBL" id="ETJ20355.1"/>
    </source>
</evidence>
<name>W1WTG8_ECOLX</name>
<reference evidence="1 2" key="1">
    <citation type="submission" date="2013-12" db="EMBL/GenBank/DDBJ databases">
        <title>A Varibaculum cambriense genome reconstructed from a premature infant gut community with otherwise low bacterial novelty that shifts toward anaerobic metabolism during the third week of life.</title>
        <authorList>
            <person name="Brown C.T."/>
            <person name="Sharon I."/>
            <person name="Thomas B.C."/>
            <person name="Castelle C.J."/>
            <person name="Morowitz M.J."/>
            <person name="Banfield J.F."/>
        </authorList>
    </citation>
    <scope>NUCLEOTIDE SEQUENCE [LARGE SCALE GENOMIC DNA]</scope>
    <source>
        <strain evidence="2">DORA_A_5_14_21</strain>
    </source>
</reference>
<feature type="non-terminal residue" evidence="1">
    <location>
        <position position="1"/>
    </location>
</feature>
<protein>
    <submittedName>
        <fullName evidence="1">Uncharacterized protein</fullName>
    </submittedName>
</protein>
<dbReference type="AlphaFoldDB" id="W1WTG8"/>
<comment type="caution">
    <text evidence="1">The sequence shown here is derived from an EMBL/GenBank/DDBJ whole genome shotgun (WGS) entry which is preliminary data.</text>
</comment>
<sequence>FSLFEPVSELIVSGYAIAWPKLVVGEGFEPSKSVTADLQSAPFGRSGTPPDLMVPTTGIELVTY</sequence>